<comment type="similarity">
    <text evidence="7">Belongs to the FtsL family.</text>
</comment>
<evidence type="ECO:0000256" key="3">
    <source>
        <dbReference type="ARBA" id="ARBA00022692"/>
    </source>
</evidence>
<organism evidence="10 11">
    <name type="scientific">Vagococcus elongatus</name>
    <dbReference type="NCBI Taxonomy" id="180344"/>
    <lineage>
        <taxon>Bacteria</taxon>
        <taxon>Bacillati</taxon>
        <taxon>Bacillota</taxon>
        <taxon>Bacilli</taxon>
        <taxon>Lactobacillales</taxon>
        <taxon>Enterococcaceae</taxon>
        <taxon>Vagococcus</taxon>
    </lineage>
</organism>
<evidence type="ECO:0000313" key="10">
    <source>
        <dbReference type="EMBL" id="RSU13054.1"/>
    </source>
</evidence>
<feature type="transmembrane region" description="Helical" evidence="7">
    <location>
        <begin position="44"/>
        <end position="63"/>
    </location>
</feature>
<accession>A0A430AYD4</accession>
<name>A0A430AYD4_9ENTE</name>
<feature type="region of interest" description="Disordered" evidence="9">
    <location>
        <begin position="92"/>
        <end position="125"/>
    </location>
</feature>
<comment type="subcellular location">
    <subcellularLocation>
        <location evidence="7">Cell membrane</location>
        <topology evidence="7">Single-pass type II membrane protein</topology>
    </subcellularLocation>
    <text evidence="7">Localizes to the division septum where it forms a ring structure.</text>
</comment>
<keyword evidence="1 7" id="KW-1003">Cell membrane</keyword>
<dbReference type="GO" id="GO:0032153">
    <property type="term" value="C:cell division site"/>
    <property type="evidence" value="ECO:0007669"/>
    <property type="project" value="UniProtKB-UniRule"/>
</dbReference>
<protein>
    <recommendedName>
        <fullName evidence="7 8">Cell division protein FtsL</fullName>
    </recommendedName>
</protein>
<evidence type="ECO:0000256" key="5">
    <source>
        <dbReference type="ARBA" id="ARBA00023136"/>
    </source>
</evidence>
<evidence type="ECO:0000313" key="11">
    <source>
        <dbReference type="Proteomes" id="UP000287605"/>
    </source>
</evidence>
<gene>
    <name evidence="7" type="primary">ftsL</name>
    <name evidence="10" type="ORF">CBF29_05130</name>
</gene>
<comment type="function">
    <text evidence="7">Essential cell division protein.</text>
</comment>
<dbReference type="Proteomes" id="UP000287605">
    <property type="component" value="Unassembled WGS sequence"/>
</dbReference>
<evidence type="ECO:0000256" key="1">
    <source>
        <dbReference type="ARBA" id="ARBA00022475"/>
    </source>
</evidence>
<dbReference type="InterPro" id="IPR011922">
    <property type="entry name" value="Cell_div_FtsL"/>
</dbReference>
<keyword evidence="5 7" id="KW-0472">Membrane</keyword>
<evidence type="ECO:0000256" key="9">
    <source>
        <dbReference type="SAM" id="MobiDB-lite"/>
    </source>
</evidence>
<dbReference type="RefSeq" id="WP_126808073.1">
    <property type="nucleotide sequence ID" value="NZ_NGKA01000006.1"/>
</dbReference>
<evidence type="ECO:0000256" key="2">
    <source>
        <dbReference type="ARBA" id="ARBA00022618"/>
    </source>
</evidence>
<evidence type="ECO:0000256" key="7">
    <source>
        <dbReference type="HAMAP-Rule" id="MF_00910"/>
    </source>
</evidence>
<comment type="caution">
    <text evidence="10">The sequence shown here is derived from an EMBL/GenBank/DDBJ whole genome shotgun (WGS) entry which is preliminary data.</text>
</comment>
<proteinExistence type="inferred from homology"/>
<keyword evidence="2 7" id="KW-0132">Cell division</keyword>
<keyword evidence="6 7" id="KW-0131">Cell cycle</keyword>
<reference evidence="10 11" key="1">
    <citation type="submission" date="2017-05" db="EMBL/GenBank/DDBJ databases">
        <title>Vagococcus spp. assemblies.</title>
        <authorList>
            <person name="Gulvik C.A."/>
        </authorList>
    </citation>
    <scope>NUCLEOTIDE SEQUENCE [LARGE SCALE GENOMIC DNA]</scope>
    <source>
        <strain evidence="10 11">CCUG 51432</strain>
    </source>
</reference>
<evidence type="ECO:0000256" key="4">
    <source>
        <dbReference type="ARBA" id="ARBA00022989"/>
    </source>
</evidence>
<evidence type="ECO:0000256" key="8">
    <source>
        <dbReference type="NCBIfam" id="TIGR02209"/>
    </source>
</evidence>
<keyword evidence="11" id="KW-1185">Reference proteome</keyword>
<keyword evidence="3 7" id="KW-0812">Transmembrane</keyword>
<sequence length="125" mass="14574">MAEPNRVDYYENHYSNDRKETTEEVVIYQQPVSRLRKISKMEKVVFGILVLFLLGVSGLTIQLSNRIAQQEQNIATIQEEKENLRGDVRELEQEKGELSRPERLKNAAEKEGLEKNEENIRNVTE</sequence>
<dbReference type="NCBIfam" id="TIGR02209">
    <property type="entry name" value="ftsL_broad"/>
    <property type="match status" value="1"/>
</dbReference>
<dbReference type="GO" id="GO:0005886">
    <property type="term" value="C:plasma membrane"/>
    <property type="evidence" value="ECO:0007669"/>
    <property type="project" value="UniProtKB-SubCell"/>
</dbReference>
<dbReference type="OrthoDB" id="2199886at2"/>
<dbReference type="HAMAP" id="MF_00910">
    <property type="entry name" value="FtsL"/>
    <property type="match status" value="1"/>
</dbReference>
<dbReference type="AlphaFoldDB" id="A0A430AYD4"/>
<dbReference type="GO" id="GO:0043093">
    <property type="term" value="P:FtsZ-dependent cytokinesis"/>
    <property type="evidence" value="ECO:0007669"/>
    <property type="project" value="UniProtKB-UniRule"/>
</dbReference>
<evidence type="ECO:0000256" key="6">
    <source>
        <dbReference type="ARBA" id="ARBA00023306"/>
    </source>
</evidence>
<keyword evidence="4 7" id="KW-1133">Transmembrane helix</keyword>
<dbReference type="EMBL" id="NGKA01000006">
    <property type="protein sequence ID" value="RSU13054.1"/>
    <property type="molecule type" value="Genomic_DNA"/>
</dbReference>